<dbReference type="OMA" id="ERIDEEW"/>
<evidence type="ECO:0000313" key="3">
    <source>
        <dbReference type="Ensembl" id="ENSGMOP00000033902.1"/>
    </source>
</evidence>
<name>A0A8C5AQ96_GADMO</name>
<dbReference type="PANTHER" id="PTHR14911:SF1">
    <property type="entry name" value="THUMP DOMAIN-CONTAINING PROTEIN 2"/>
    <property type="match status" value="1"/>
</dbReference>
<dbReference type="GO" id="GO:0016423">
    <property type="term" value="F:tRNA (guanine) methyltransferase activity"/>
    <property type="evidence" value="ECO:0007669"/>
    <property type="project" value="TreeGrafter"/>
</dbReference>
<evidence type="ECO:0000256" key="2">
    <source>
        <dbReference type="SAM" id="SignalP"/>
    </source>
</evidence>
<feature type="compositionally biased region" description="Basic and acidic residues" evidence="1">
    <location>
        <begin position="84"/>
        <end position="100"/>
    </location>
</feature>
<feature type="chain" id="PRO_5045781963" evidence="2">
    <location>
        <begin position="19"/>
        <end position="334"/>
    </location>
</feature>
<evidence type="ECO:0000313" key="4">
    <source>
        <dbReference type="Proteomes" id="UP000694546"/>
    </source>
</evidence>
<dbReference type="PANTHER" id="PTHR14911">
    <property type="entry name" value="THUMP DOMAIN-CONTAINING"/>
    <property type="match status" value="1"/>
</dbReference>
<organism evidence="3 4">
    <name type="scientific">Gadus morhua</name>
    <name type="common">Atlantic cod</name>
    <dbReference type="NCBI Taxonomy" id="8049"/>
    <lineage>
        <taxon>Eukaryota</taxon>
        <taxon>Metazoa</taxon>
        <taxon>Chordata</taxon>
        <taxon>Craniata</taxon>
        <taxon>Vertebrata</taxon>
        <taxon>Euteleostomi</taxon>
        <taxon>Actinopterygii</taxon>
        <taxon>Neopterygii</taxon>
        <taxon>Teleostei</taxon>
        <taxon>Neoteleostei</taxon>
        <taxon>Acanthomorphata</taxon>
        <taxon>Zeiogadaria</taxon>
        <taxon>Gadariae</taxon>
        <taxon>Gadiformes</taxon>
        <taxon>Gadoidei</taxon>
        <taxon>Gadidae</taxon>
        <taxon>Gadus</taxon>
    </lineage>
</organism>
<dbReference type="Gene3D" id="3.30.2130.30">
    <property type="match status" value="1"/>
</dbReference>
<dbReference type="Ensembl" id="ENSGMOT00000028571.1">
    <property type="protein sequence ID" value="ENSGMOP00000033902.1"/>
    <property type="gene ID" value="ENSGMOG00000032898.1"/>
</dbReference>
<dbReference type="CDD" id="cd11715">
    <property type="entry name" value="THUMP_AdoMetMT"/>
    <property type="match status" value="1"/>
</dbReference>
<reference evidence="3" key="2">
    <citation type="submission" date="2025-09" db="UniProtKB">
        <authorList>
            <consortium name="Ensembl"/>
        </authorList>
    </citation>
    <scope>IDENTIFICATION</scope>
</reference>
<accession>A0A8C5AQ96</accession>
<feature type="region of interest" description="Disordered" evidence="1">
    <location>
        <begin position="69"/>
        <end position="192"/>
    </location>
</feature>
<proteinExistence type="predicted"/>
<feature type="compositionally biased region" description="Basic and acidic residues" evidence="1">
    <location>
        <begin position="126"/>
        <end position="154"/>
    </location>
</feature>
<evidence type="ECO:0000256" key="1">
    <source>
        <dbReference type="SAM" id="MobiDB-lite"/>
    </source>
</evidence>
<dbReference type="Proteomes" id="UP000694546">
    <property type="component" value="Chromosome 15"/>
</dbReference>
<sequence length="334" mass="36248">MSACLSACLPACLSVCLSICLSVCLSVCLSACLSVCLSVLVKAASLLQSRLLGDGRQWGDAALTWSRLQGETERRGSDGLQGATERRGSDGLQGEIERLGSDGLQGEIERCDSDVLRGAGPQRKTGGREEERGRRTQQGEEGSADGRRSERQAEGEEEEESSDGVNAEHKRGEKRKKGGGREVGGGGEEDRKIMRQKEHLSSPFPSEALSFRVNCKLSGPLSRSLNSQEASRVIGSGLSRLLGWRVELRSPQLEVSVYLSGDHSILGIPLTRLPLASRSYMRTTGLRSTVAWTLGSLAGIQVGKVLCRARSILIFECRCRLFSEKNYDYDLIGR</sequence>
<keyword evidence="2" id="KW-0732">Signal</keyword>
<dbReference type="GeneTree" id="ENSGT00530000063557"/>
<protein>
    <submittedName>
        <fullName evidence="3">Uncharacterized protein</fullName>
    </submittedName>
</protein>
<keyword evidence="4" id="KW-1185">Reference proteome</keyword>
<dbReference type="SUPFAM" id="SSF143437">
    <property type="entry name" value="THUMP domain-like"/>
    <property type="match status" value="1"/>
</dbReference>
<dbReference type="AlphaFoldDB" id="A0A8C5AQ96"/>
<reference evidence="3" key="1">
    <citation type="submission" date="2025-08" db="UniProtKB">
        <authorList>
            <consortium name="Ensembl"/>
        </authorList>
    </citation>
    <scope>IDENTIFICATION</scope>
</reference>
<feature type="signal peptide" evidence="2">
    <location>
        <begin position="1"/>
        <end position="18"/>
    </location>
</feature>
<dbReference type="GO" id="GO:0030488">
    <property type="term" value="P:tRNA methylation"/>
    <property type="evidence" value="ECO:0007669"/>
    <property type="project" value="TreeGrafter"/>
</dbReference>